<dbReference type="Gene3D" id="3.40.390.10">
    <property type="entry name" value="Collagenase (Catalytic Domain)"/>
    <property type="match status" value="1"/>
</dbReference>
<dbReference type="SUPFAM" id="SSF55486">
    <property type="entry name" value="Metalloproteases ('zincins'), catalytic domain"/>
    <property type="match status" value="1"/>
</dbReference>
<organism evidence="4 5">
    <name type="scientific">Aphidius gifuensis</name>
    <name type="common">Parasitoid wasp</name>
    <dbReference type="NCBI Taxonomy" id="684658"/>
    <lineage>
        <taxon>Eukaryota</taxon>
        <taxon>Metazoa</taxon>
        <taxon>Ecdysozoa</taxon>
        <taxon>Arthropoda</taxon>
        <taxon>Hexapoda</taxon>
        <taxon>Insecta</taxon>
        <taxon>Pterygota</taxon>
        <taxon>Neoptera</taxon>
        <taxon>Endopterygota</taxon>
        <taxon>Hymenoptera</taxon>
        <taxon>Apocrita</taxon>
        <taxon>Ichneumonoidea</taxon>
        <taxon>Braconidae</taxon>
        <taxon>Aphidiinae</taxon>
        <taxon>Aphidius</taxon>
    </lineage>
</organism>
<reference evidence="4 5" key="1">
    <citation type="submission" date="2020-08" db="EMBL/GenBank/DDBJ databases">
        <title>Aphidius gifuensis genome sequencing and assembly.</title>
        <authorList>
            <person name="Du Z."/>
        </authorList>
    </citation>
    <scope>NUCLEOTIDE SEQUENCE [LARGE SCALE GENOMIC DNA]</scope>
    <source>
        <strain evidence="4">YNYX2018</strain>
        <tissue evidence="4">Adults</tissue>
    </source>
</reference>
<evidence type="ECO:0000256" key="1">
    <source>
        <dbReference type="PROSITE-ProRule" id="PRU00276"/>
    </source>
</evidence>
<dbReference type="OrthoDB" id="7695528at2759"/>
<feature type="chain" id="PRO_5032452293" description="Peptidase M12B domain-containing protein" evidence="2">
    <location>
        <begin position="23"/>
        <end position="352"/>
    </location>
</feature>
<proteinExistence type="predicted"/>
<name>A0A835CND4_APHGI</name>
<sequence length="352" mass="40166">MMLFPSLLAFLFLILVANISDAVPVNTTTSVSELTPVIEVLCVVDYSTYRLHSEGKNPTKVEESMKYYYSAFWKTVDIYFQQLNIKIVLKDVIIARNKFEDNHYLKVNKNRIGTNGLSFDLLNTFGKHLYYNKSLHNHDIAVYITQFDICQDVKANNSCEVKKDVITFKNEICKIKHDISMSHSVAMITDKKNIFTGIRNAVFAIGNLLGISKDGEYGAKKCKSEHGYFMSGNIDFASPYKFQWSKCSINSIKKTLKSLSSSDTLSCLFKKSKKKEINLSKAPLPGQLIPIDDYCEQITSYKSRIYTSYQCTELACRYGDDDESIIKGPAIEGSWCWDQKVNKIITLSQHYY</sequence>
<comment type="caution">
    <text evidence="1">Lacks conserved residue(s) required for the propagation of feature annotation.</text>
</comment>
<dbReference type="Proteomes" id="UP000639338">
    <property type="component" value="Unassembled WGS sequence"/>
</dbReference>
<feature type="domain" description="Peptidase M12B" evidence="3">
    <location>
        <begin position="36"/>
        <end position="258"/>
    </location>
</feature>
<gene>
    <name evidence="4" type="ORF">HCN44_009872</name>
</gene>
<accession>A0A835CND4</accession>
<evidence type="ECO:0000256" key="2">
    <source>
        <dbReference type="SAM" id="SignalP"/>
    </source>
</evidence>
<protein>
    <recommendedName>
        <fullName evidence="3">Peptidase M12B domain-containing protein</fullName>
    </recommendedName>
</protein>
<feature type="signal peptide" evidence="2">
    <location>
        <begin position="1"/>
        <end position="22"/>
    </location>
</feature>
<dbReference type="PANTHER" id="PTHR11905:SF249">
    <property type="entry name" value="SOL NARAE, ISOFORM C"/>
    <property type="match status" value="1"/>
</dbReference>
<dbReference type="GO" id="GO:0006509">
    <property type="term" value="P:membrane protein ectodomain proteolysis"/>
    <property type="evidence" value="ECO:0007669"/>
    <property type="project" value="TreeGrafter"/>
</dbReference>
<comment type="caution">
    <text evidence="4">The sequence shown here is derived from an EMBL/GenBank/DDBJ whole genome shotgun (WGS) entry which is preliminary data.</text>
</comment>
<dbReference type="InterPro" id="IPR001590">
    <property type="entry name" value="Peptidase_M12B"/>
</dbReference>
<dbReference type="InterPro" id="IPR024079">
    <property type="entry name" value="MetalloPept_cat_dom_sf"/>
</dbReference>
<evidence type="ECO:0000259" key="3">
    <source>
        <dbReference type="PROSITE" id="PS50215"/>
    </source>
</evidence>
<dbReference type="GO" id="GO:0004222">
    <property type="term" value="F:metalloendopeptidase activity"/>
    <property type="evidence" value="ECO:0007669"/>
    <property type="project" value="InterPro"/>
</dbReference>
<dbReference type="PANTHER" id="PTHR11905">
    <property type="entry name" value="ADAM A DISINTEGRIN AND METALLOPROTEASE DOMAIN"/>
    <property type="match status" value="1"/>
</dbReference>
<dbReference type="AlphaFoldDB" id="A0A835CND4"/>
<dbReference type="EMBL" id="JACMRX010000005">
    <property type="protein sequence ID" value="KAF7990137.1"/>
    <property type="molecule type" value="Genomic_DNA"/>
</dbReference>
<evidence type="ECO:0000313" key="4">
    <source>
        <dbReference type="EMBL" id="KAF7990137.1"/>
    </source>
</evidence>
<keyword evidence="2" id="KW-0732">Signal</keyword>
<dbReference type="PROSITE" id="PS50215">
    <property type="entry name" value="ADAM_MEPRO"/>
    <property type="match status" value="1"/>
</dbReference>
<evidence type="ECO:0000313" key="5">
    <source>
        <dbReference type="Proteomes" id="UP000639338"/>
    </source>
</evidence>
<keyword evidence="5" id="KW-1185">Reference proteome</keyword>